<comment type="caution">
    <text evidence="1">The sequence shown here is derived from an EMBL/GenBank/DDBJ whole genome shotgun (WGS) entry which is preliminary data.</text>
</comment>
<sequence length="474" mass="52472">MRQLARRLLESMDSTFVTGGGGVGKTRLLRTVAEQFQVSRRGASMGLRVAAPTCVASATAGGVTIHAFLRLPARCFDYKVTEKEDAVRIYAEMDQKTKQRLAVTELLLVDEVSMVSSRMFTVLVHCMDAARIEFPRAMPWRMIAFGDFYQLPPVYSAENADIVLDAEAGFAFESPSWNGLYKSSVLELTYVWRQEDAAFIGMLGELRVGVVSSRLLTFMEERMAAYRKESQSSRFSQDVTHIFARCEDVSKHNSQCLEETERATGSGRAKYKAIDQAMGVTMTDMALKEALDVALLVPFILEVCAGARVAMCSNSLKHKGVHNGTVGVVVRFENCHNSALLSLGVDKVPVVRFESMKGTAVTTAIMPELLKLESVTQRGPYAQRLQVPLMLAWAVTVHRVQGLSLDRAVLDLGRCFKAGMVYVALSRVRSMNGVCVKSFVPSKVIADATVQAFYALQEGKDENIWRLSFCRHAQ</sequence>
<reference evidence="1" key="1">
    <citation type="submission" date="2019-11" db="EMBL/GenBank/DDBJ databases">
        <title>Nori genome reveals adaptations in red seaweeds to the harsh intertidal environment.</title>
        <authorList>
            <person name="Wang D."/>
            <person name="Mao Y."/>
        </authorList>
    </citation>
    <scope>NUCLEOTIDE SEQUENCE</scope>
    <source>
        <tissue evidence="1">Gametophyte</tissue>
    </source>
</reference>
<gene>
    <name evidence="1" type="ORF">I4F81_007077</name>
</gene>
<evidence type="ECO:0000313" key="2">
    <source>
        <dbReference type="Proteomes" id="UP000798662"/>
    </source>
</evidence>
<keyword evidence="2" id="KW-1185">Reference proteome</keyword>
<evidence type="ECO:0000313" key="1">
    <source>
        <dbReference type="EMBL" id="KAK1864531.1"/>
    </source>
</evidence>
<protein>
    <submittedName>
        <fullName evidence="1">Uncharacterized protein</fullName>
    </submittedName>
</protein>
<name>A0ACC3C462_PYRYE</name>
<proteinExistence type="predicted"/>
<dbReference type="EMBL" id="CM020619">
    <property type="protein sequence ID" value="KAK1864531.1"/>
    <property type="molecule type" value="Genomic_DNA"/>
</dbReference>
<accession>A0ACC3C462</accession>
<dbReference type="Proteomes" id="UP000798662">
    <property type="component" value="Chromosome 2"/>
</dbReference>
<organism evidence="1 2">
    <name type="scientific">Pyropia yezoensis</name>
    <name type="common">Susabi-nori</name>
    <name type="synonym">Porphyra yezoensis</name>
    <dbReference type="NCBI Taxonomy" id="2788"/>
    <lineage>
        <taxon>Eukaryota</taxon>
        <taxon>Rhodophyta</taxon>
        <taxon>Bangiophyceae</taxon>
        <taxon>Bangiales</taxon>
        <taxon>Bangiaceae</taxon>
        <taxon>Pyropia</taxon>
    </lineage>
</organism>